<feature type="compositionally biased region" description="Basic and acidic residues" evidence="1">
    <location>
        <begin position="676"/>
        <end position="685"/>
    </location>
</feature>
<accession>R0K785</accession>
<dbReference type="Proteomes" id="UP000016935">
    <property type="component" value="Unassembled WGS sequence"/>
</dbReference>
<proteinExistence type="predicted"/>
<dbReference type="GeneID" id="19395184"/>
<dbReference type="eggNOG" id="ENOG502SJVM">
    <property type="taxonomic scope" value="Eukaryota"/>
</dbReference>
<feature type="non-terminal residue" evidence="2">
    <location>
        <position position="1"/>
    </location>
</feature>
<feature type="compositionally biased region" description="Low complexity" evidence="1">
    <location>
        <begin position="781"/>
        <end position="797"/>
    </location>
</feature>
<reference evidence="2 3" key="2">
    <citation type="journal article" date="2013" name="PLoS Genet.">
        <title>Comparative genome structure, secondary metabolite, and effector coding capacity across Cochliobolus pathogens.</title>
        <authorList>
            <person name="Condon B.J."/>
            <person name="Leng Y."/>
            <person name="Wu D."/>
            <person name="Bushley K.E."/>
            <person name="Ohm R.A."/>
            <person name="Otillar R."/>
            <person name="Martin J."/>
            <person name="Schackwitz W."/>
            <person name="Grimwood J."/>
            <person name="MohdZainudin N."/>
            <person name="Xue C."/>
            <person name="Wang R."/>
            <person name="Manning V.A."/>
            <person name="Dhillon B."/>
            <person name="Tu Z.J."/>
            <person name="Steffenson B.J."/>
            <person name="Salamov A."/>
            <person name="Sun H."/>
            <person name="Lowry S."/>
            <person name="LaButti K."/>
            <person name="Han J."/>
            <person name="Copeland A."/>
            <person name="Lindquist E."/>
            <person name="Barry K."/>
            <person name="Schmutz J."/>
            <person name="Baker S.E."/>
            <person name="Ciuffetti L.M."/>
            <person name="Grigoriev I.V."/>
            <person name="Zhong S."/>
            <person name="Turgeon B.G."/>
        </authorList>
    </citation>
    <scope>NUCLEOTIDE SEQUENCE [LARGE SCALE GENOMIC DNA]</scope>
    <source>
        <strain evidence="3">28A</strain>
    </source>
</reference>
<gene>
    <name evidence="2" type="ORF">SETTUDRAFT_106640</name>
</gene>
<evidence type="ECO:0000313" key="2">
    <source>
        <dbReference type="EMBL" id="EOA88858.1"/>
    </source>
</evidence>
<feature type="compositionally biased region" description="Gly residues" evidence="1">
    <location>
        <begin position="621"/>
        <end position="630"/>
    </location>
</feature>
<keyword evidence="3" id="KW-1185">Reference proteome</keyword>
<dbReference type="HOGENOM" id="CLU_012465_0_0_1"/>
<feature type="compositionally biased region" description="Acidic residues" evidence="1">
    <location>
        <begin position="802"/>
        <end position="814"/>
    </location>
</feature>
<reference evidence="2 3" key="1">
    <citation type="journal article" date="2012" name="PLoS Pathog.">
        <title>Diverse lifestyles and strategies of plant pathogenesis encoded in the genomes of eighteen Dothideomycetes fungi.</title>
        <authorList>
            <person name="Ohm R.A."/>
            <person name="Feau N."/>
            <person name="Henrissat B."/>
            <person name="Schoch C.L."/>
            <person name="Horwitz B.A."/>
            <person name="Barry K.W."/>
            <person name="Condon B.J."/>
            <person name="Copeland A.C."/>
            <person name="Dhillon B."/>
            <person name="Glaser F."/>
            <person name="Hesse C.N."/>
            <person name="Kosti I."/>
            <person name="LaButti K."/>
            <person name="Lindquist E.A."/>
            <person name="Lucas S."/>
            <person name="Salamov A.A."/>
            <person name="Bradshaw R.E."/>
            <person name="Ciuffetti L."/>
            <person name="Hamelin R.C."/>
            <person name="Kema G.H.J."/>
            <person name="Lawrence C."/>
            <person name="Scott J.A."/>
            <person name="Spatafora J.W."/>
            <person name="Turgeon B.G."/>
            <person name="de Wit P.J.G.M."/>
            <person name="Zhong S."/>
            <person name="Goodwin S.B."/>
            <person name="Grigoriev I.V."/>
        </authorList>
    </citation>
    <scope>NUCLEOTIDE SEQUENCE [LARGE SCALE GENOMIC DNA]</scope>
    <source>
        <strain evidence="3">28A</strain>
    </source>
</reference>
<feature type="compositionally biased region" description="Polar residues" evidence="1">
    <location>
        <begin position="66"/>
        <end position="82"/>
    </location>
</feature>
<feature type="region of interest" description="Disordered" evidence="1">
    <location>
        <begin position="151"/>
        <end position="194"/>
    </location>
</feature>
<evidence type="ECO:0000256" key="1">
    <source>
        <dbReference type="SAM" id="MobiDB-lite"/>
    </source>
</evidence>
<evidence type="ECO:0000313" key="3">
    <source>
        <dbReference type="Proteomes" id="UP000016935"/>
    </source>
</evidence>
<feature type="region of interest" description="Disordered" evidence="1">
    <location>
        <begin position="49"/>
        <end position="94"/>
    </location>
</feature>
<dbReference type="EMBL" id="KB908526">
    <property type="protein sequence ID" value="EOA88858.1"/>
    <property type="molecule type" value="Genomic_DNA"/>
</dbReference>
<dbReference type="AlphaFoldDB" id="R0K785"/>
<feature type="region of interest" description="Disordered" evidence="1">
    <location>
        <begin position="363"/>
        <end position="718"/>
    </location>
</feature>
<feature type="compositionally biased region" description="Low complexity" evidence="1">
    <location>
        <begin position="878"/>
        <end position="898"/>
    </location>
</feature>
<name>R0K785_EXST2</name>
<sequence>PHPGCGDTPIGFTVVTAPPGKGKFRGRDFFKLSRIELRCEIAPGQFIVIEPREDTAPDLSAPEDSPSPSSLNHTPKPSSTSEAMEVVSATPSLHQSAYSRAQLGKPYEPDHTPRPSLYPIDADRQSFKTLPSIHSPPVLSPLQSTARIALGQTPSCSPPAPESRRESLAPPHQDPAVSPKDASRVLPQPAMPRSRSFPEITQTVVAHHYPRAPSTVGIDAVERLQTQISQNSGALAAHTRDIRRCEESFLHLEDTLRREFQTQLSRHSVEMHRVEESVARLQHDMQAMRYAMESLTRDLKAARMNKEPHTAAFAPRLPSGAQDSAIELMAQQIAAMSHKTSEVDNMKLHMEIMKNKIYQLEEKATAAQSQPPPHAHQTPREPPVQPAQTPHSAALSYHTTPTLSHSEPSQPVSSAPHHQLSLGAPPLKTVSEATPRTEPGAAQSNGWAAINAGVKRTSHSSMDSPKETASYGPHSPKRQKLGEPEPYPSNGYTASHPPVNRAEADRADARFSTPARAMPSPSTVPESIVVSQPQQVVYATRPQDGPVDDVWRSTQQPIGYRPRGRGRGGGGPGSRGGRVQKSMMGSGHAPYGASDWETESIPGSQASPEDLQRRGSIARRGNGGSGGRGGFTPNDRAASLGLQGVTAGVNFGPAGETYGSTKKTRTKPVRNADGILIRKDGRPDMRSQSSAANLRKVHARKEGESSHSPTPTASLQYAASADKHNAIMGKIFPAGLDASRKQHDYVRQVFSEDDDHAAHSRSHNHRKPSSQVKKEQVEGDAQSSSGSHSAASSPQQQHDGDTDRDDDDDDEATDDASQTSEEPKTKQMGVDSPQGPREDSERPASRMRDQPTTPATQPAADGDTTMTELETETEDAESTIVVTTTTATTAVSAPAQTQ</sequence>
<protein>
    <submittedName>
        <fullName evidence="2">Uncharacterized protein</fullName>
    </submittedName>
</protein>
<feature type="compositionally biased region" description="Basic residues" evidence="1">
    <location>
        <begin position="759"/>
        <end position="768"/>
    </location>
</feature>
<feature type="compositionally biased region" description="Pro residues" evidence="1">
    <location>
        <begin position="370"/>
        <end position="385"/>
    </location>
</feature>
<feature type="compositionally biased region" description="Gly residues" evidence="1">
    <location>
        <begin position="567"/>
        <end position="576"/>
    </location>
</feature>
<feature type="compositionally biased region" description="Polar residues" evidence="1">
    <location>
        <begin position="706"/>
        <end position="717"/>
    </location>
</feature>
<organism evidence="2 3">
    <name type="scientific">Exserohilum turcicum (strain 28A)</name>
    <name type="common">Northern leaf blight fungus</name>
    <name type="synonym">Setosphaeria turcica</name>
    <dbReference type="NCBI Taxonomy" id="671987"/>
    <lineage>
        <taxon>Eukaryota</taxon>
        <taxon>Fungi</taxon>
        <taxon>Dikarya</taxon>
        <taxon>Ascomycota</taxon>
        <taxon>Pezizomycotina</taxon>
        <taxon>Dothideomycetes</taxon>
        <taxon>Pleosporomycetidae</taxon>
        <taxon>Pleosporales</taxon>
        <taxon>Pleosporineae</taxon>
        <taxon>Pleosporaceae</taxon>
        <taxon>Exserohilum</taxon>
    </lineage>
</organism>
<feature type="compositionally biased region" description="Basic and acidic residues" evidence="1">
    <location>
        <begin position="836"/>
        <end position="849"/>
    </location>
</feature>
<feature type="compositionally biased region" description="Polar residues" evidence="1">
    <location>
        <begin position="386"/>
        <end position="413"/>
    </location>
</feature>
<dbReference type="OrthoDB" id="5396360at2759"/>
<feature type="compositionally biased region" description="Polar residues" evidence="1">
    <location>
        <begin position="520"/>
        <end position="537"/>
    </location>
</feature>
<feature type="region of interest" description="Disordered" evidence="1">
    <location>
        <begin position="746"/>
        <end position="898"/>
    </location>
</feature>
<dbReference type="RefSeq" id="XP_008023511.1">
    <property type="nucleotide sequence ID" value="XM_008025320.1"/>
</dbReference>